<dbReference type="AlphaFoldDB" id="A0A2R5F9M5"/>
<dbReference type="SUPFAM" id="SSF52833">
    <property type="entry name" value="Thioredoxin-like"/>
    <property type="match status" value="1"/>
</dbReference>
<evidence type="ECO:0000313" key="1">
    <source>
        <dbReference type="EMBL" id="GBG13391.1"/>
    </source>
</evidence>
<accession>A0A2R5F9M5</accession>
<reference evidence="1 2" key="1">
    <citation type="journal article" date="2018" name="Environ. Microbiol.">
        <title>Isolation and genomic characterization of Novimethylophilus kurashikiensis gen. nov. sp. nov., a new lanthanide-dependent methylotrophic species of Methylophilaceae.</title>
        <authorList>
            <person name="Lv H."/>
            <person name="Sahin N."/>
            <person name="Tani A."/>
        </authorList>
    </citation>
    <scope>NUCLEOTIDE SEQUENCE [LARGE SCALE GENOMIC DNA]</scope>
    <source>
        <strain evidence="1 2">La2-4</strain>
    </source>
</reference>
<name>A0A2R5F9M5_9PROT</name>
<proteinExistence type="predicted"/>
<dbReference type="CDD" id="cd02980">
    <property type="entry name" value="TRX_Fd_family"/>
    <property type="match status" value="1"/>
</dbReference>
<gene>
    <name evidence="1" type="ORF">NMK_0938</name>
</gene>
<evidence type="ECO:0000313" key="2">
    <source>
        <dbReference type="Proteomes" id="UP000245081"/>
    </source>
</evidence>
<comment type="caution">
    <text evidence="1">The sequence shown here is derived from an EMBL/GenBank/DDBJ whole genome shotgun (WGS) entry which is preliminary data.</text>
</comment>
<keyword evidence="2" id="KW-1185">Reference proteome</keyword>
<dbReference type="EMBL" id="BDOQ01000003">
    <property type="protein sequence ID" value="GBG13391.1"/>
    <property type="molecule type" value="Genomic_DNA"/>
</dbReference>
<dbReference type="Proteomes" id="UP000245081">
    <property type="component" value="Unassembled WGS sequence"/>
</dbReference>
<organism evidence="1 2">
    <name type="scientific">Novimethylophilus kurashikiensis</name>
    <dbReference type="NCBI Taxonomy" id="1825523"/>
    <lineage>
        <taxon>Bacteria</taxon>
        <taxon>Pseudomonadati</taxon>
        <taxon>Pseudomonadota</taxon>
        <taxon>Betaproteobacteria</taxon>
        <taxon>Nitrosomonadales</taxon>
        <taxon>Methylophilaceae</taxon>
        <taxon>Novimethylophilus</taxon>
    </lineage>
</organism>
<protein>
    <submittedName>
        <fullName evidence="1">2Fe-2S ferredoxin</fullName>
    </submittedName>
</protein>
<sequence>MNRRANPDMPSCGHRGGMDIADTLESALALTRGDVQVQRFNCLGCCDLGPNLRLSPGGEFWHHVRVDDVPRLVKRLAEFDQET</sequence>
<dbReference type="InterPro" id="IPR036249">
    <property type="entry name" value="Thioredoxin-like_sf"/>
</dbReference>
<dbReference type="Gene3D" id="3.40.30.10">
    <property type="entry name" value="Glutaredoxin"/>
    <property type="match status" value="1"/>
</dbReference>